<dbReference type="STRING" id="308853.SAMN05421752_10585"/>
<dbReference type="SMART" id="SM00564">
    <property type="entry name" value="PQQ"/>
    <property type="match status" value="5"/>
</dbReference>
<dbReference type="InterPro" id="IPR002372">
    <property type="entry name" value="PQQ_rpt_dom"/>
</dbReference>
<dbReference type="Proteomes" id="UP000185936">
    <property type="component" value="Unassembled WGS sequence"/>
</dbReference>
<evidence type="ECO:0000259" key="2">
    <source>
        <dbReference type="Pfam" id="PF13360"/>
    </source>
</evidence>
<dbReference type="EMBL" id="FTNR01000005">
    <property type="protein sequence ID" value="SIR92013.1"/>
    <property type="molecule type" value="Genomic_DNA"/>
</dbReference>
<dbReference type="InterPro" id="IPR011047">
    <property type="entry name" value="Quinoprotein_ADH-like_sf"/>
</dbReference>
<dbReference type="RefSeq" id="WP_076608784.1">
    <property type="nucleotide sequence ID" value="NZ_FTNR01000005.1"/>
</dbReference>
<feature type="region of interest" description="Disordered" evidence="1">
    <location>
        <begin position="28"/>
        <end position="85"/>
    </location>
</feature>
<dbReference type="InterPro" id="IPR015943">
    <property type="entry name" value="WD40/YVTN_repeat-like_dom_sf"/>
</dbReference>
<dbReference type="InterPro" id="IPR018391">
    <property type="entry name" value="PQQ_b-propeller_rpt"/>
</dbReference>
<feature type="compositionally biased region" description="Polar residues" evidence="1">
    <location>
        <begin position="64"/>
        <end position="85"/>
    </location>
</feature>
<gene>
    <name evidence="3" type="ORF">SAMN05421752_10585</name>
</gene>
<feature type="domain" description="Pyrrolo-quinoline quinone repeat" evidence="2">
    <location>
        <begin position="331"/>
        <end position="403"/>
    </location>
</feature>
<dbReference type="PANTHER" id="PTHR34512">
    <property type="entry name" value="CELL SURFACE PROTEIN"/>
    <property type="match status" value="1"/>
</dbReference>
<name>A0A1N7EVA6_9EURY</name>
<protein>
    <submittedName>
        <fullName evidence="3">Outer membrane protein assembly factor BamB, contains PQQ-like beta-propeller repeat</fullName>
    </submittedName>
</protein>
<organism evidence="3 4">
    <name type="scientific">Natronorubrum thiooxidans</name>
    <dbReference type="NCBI Taxonomy" id="308853"/>
    <lineage>
        <taxon>Archaea</taxon>
        <taxon>Methanobacteriati</taxon>
        <taxon>Methanobacteriota</taxon>
        <taxon>Stenosarchaea group</taxon>
        <taxon>Halobacteria</taxon>
        <taxon>Halobacteriales</taxon>
        <taxon>Natrialbaceae</taxon>
        <taxon>Natronorubrum</taxon>
    </lineage>
</organism>
<accession>A0A1N7EVA6</accession>
<dbReference type="OrthoDB" id="169171at2157"/>
<evidence type="ECO:0000256" key="1">
    <source>
        <dbReference type="SAM" id="MobiDB-lite"/>
    </source>
</evidence>
<dbReference type="AlphaFoldDB" id="A0A1N7EVA6"/>
<dbReference type="PANTHER" id="PTHR34512:SF30">
    <property type="entry name" value="OUTER MEMBRANE PROTEIN ASSEMBLY FACTOR BAMB"/>
    <property type="match status" value="1"/>
</dbReference>
<dbReference type="SUPFAM" id="SSF50998">
    <property type="entry name" value="Quinoprotein alcohol dehydrogenase-like"/>
    <property type="match status" value="2"/>
</dbReference>
<reference evidence="4" key="1">
    <citation type="submission" date="2017-01" db="EMBL/GenBank/DDBJ databases">
        <authorList>
            <person name="Varghese N."/>
            <person name="Submissions S."/>
        </authorList>
    </citation>
    <scope>NUCLEOTIDE SEQUENCE [LARGE SCALE GENOMIC DNA]</scope>
    <source>
        <strain evidence="4">type strain: HArc-</strain>
    </source>
</reference>
<feature type="compositionally biased region" description="Acidic residues" evidence="1">
    <location>
        <begin position="34"/>
        <end position="44"/>
    </location>
</feature>
<dbReference type="PROSITE" id="PS51257">
    <property type="entry name" value="PROKAR_LIPOPROTEIN"/>
    <property type="match status" value="1"/>
</dbReference>
<dbReference type="Pfam" id="PF13360">
    <property type="entry name" value="PQQ_2"/>
    <property type="match status" value="3"/>
</dbReference>
<dbReference type="Gene3D" id="2.130.10.10">
    <property type="entry name" value="YVTN repeat-like/Quinoprotein amine dehydrogenase"/>
    <property type="match status" value="2"/>
</dbReference>
<feature type="domain" description="Pyrrolo-quinoline quinone repeat" evidence="2">
    <location>
        <begin position="85"/>
        <end position="171"/>
    </location>
</feature>
<sequence length="403" mass="41798">MKYSRRQLLSASTAAAATAGAGCVSLLDGNETNDGGEGENETDGNTDVSSSSGVEIPADDWPSFQRSPRNDGYTTSMAPTAEPSTRWETTLSGAIDDQVAVVDDTVYVATDAGTVHALDAASGDERWSESLEGGRSQCPCIVDGLVVLGTNTGELVALDADDGERAWTTELAGPVRGPTAADGTVYVGTRDDPVAYAIDGASGDEVWSTALAVDAIDYPAVTEDAVYMGAQYAWDGRVSALDLTNGTQQWEFEGARMQSPTVAESGVLAPATTISVLTAAGDNDESTHRQIGLTGKVLASPAVTPELVVYSTSQGFVGAVEHSRDESDLGWGTSVGRFGVYAPAVTDKAVYVTRIGSELLALDIETGDELWTRSLEDGGVTAPTVADGAVFVGTDEGRLVAFD</sequence>
<keyword evidence="4" id="KW-1185">Reference proteome</keyword>
<proteinExistence type="predicted"/>
<evidence type="ECO:0000313" key="3">
    <source>
        <dbReference type="EMBL" id="SIR92013.1"/>
    </source>
</evidence>
<evidence type="ECO:0000313" key="4">
    <source>
        <dbReference type="Proteomes" id="UP000185936"/>
    </source>
</evidence>
<feature type="domain" description="Pyrrolo-quinoline quinone repeat" evidence="2">
    <location>
        <begin position="175"/>
        <end position="279"/>
    </location>
</feature>